<feature type="transmembrane region" description="Helical" evidence="1">
    <location>
        <begin position="7"/>
        <end position="25"/>
    </location>
</feature>
<feature type="transmembrane region" description="Helical" evidence="1">
    <location>
        <begin position="31"/>
        <end position="53"/>
    </location>
</feature>
<reference evidence="2 3" key="1">
    <citation type="submission" date="2019-03" db="EMBL/GenBank/DDBJ databases">
        <title>Genomic Encyclopedia of Archaeal and Bacterial Type Strains, Phase II (KMG-II): from individual species to whole genera.</title>
        <authorList>
            <person name="Goeker M."/>
        </authorList>
    </citation>
    <scope>NUCLEOTIDE SEQUENCE [LARGE SCALE GENOMIC DNA]</scope>
    <source>
        <strain evidence="2 3">DSM 28135</strain>
    </source>
</reference>
<dbReference type="EMBL" id="SOBW01000008">
    <property type="protein sequence ID" value="TDU39725.1"/>
    <property type="molecule type" value="Genomic_DNA"/>
</dbReference>
<gene>
    <name evidence="2" type="ORF">BXY82_1755</name>
</gene>
<dbReference type="AlphaFoldDB" id="A0A4R7PXP8"/>
<keyword evidence="1" id="KW-1133">Transmembrane helix</keyword>
<comment type="caution">
    <text evidence="2">The sequence shown here is derived from an EMBL/GenBank/DDBJ whole genome shotgun (WGS) entry which is preliminary data.</text>
</comment>
<accession>A0A4R7PXP8</accession>
<protein>
    <submittedName>
        <fullName evidence="2">Uncharacterized protein</fullName>
    </submittedName>
</protein>
<evidence type="ECO:0000256" key="1">
    <source>
        <dbReference type="SAM" id="Phobius"/>
    </source>
</evidence>
<evidence type="ECO:0000313" key="3">
    <source>
        <dbReference type="Proteomes" id="UP000294689"/>
    </source>
</evidence>
<evidence type="ECO:0000313" key="2">
    <source>
        <dbReference type="EMBL" id="TDU39725.1"/>
    </source>
</evidence>
<keyword evidence="3" id="KW-1185">Reference proteome</keyword>
<keyword evidence="1" id="KW-0812">Transmembrane</keyword>
<dbReference type="OrthoDB" id="1135103at2"/>
<name>A0A4R7PXP8_9FLAO</name>
<sequence length="61" mass="6822">MTQIDFIARTLTGILAFGFLIAAIFDVLDYAIVKLLLFIIFGGLTMAMLICLFKNENHPKT</sequence>
<proteinExistence type="predicted"/>
<dbReference type="Proteomes" id="UP000294689">
    <property type="component" value="Unassembled WGS sequence"/>
</dbReference>
<keyword evidence="1" id="KW-0472">Membrane</keyword>
<organism evidence="2 3">
    <name type="scientific">Gelidibacter sediminis</name>
    <dbReference type="NCBI Taxonomy" id="1608710"/>
    <lineage>
        <taxon>Bacteria</taxon>
        <taxon>Pseudomonadati</taxon>
        <taxon>Bacteroidota</taxon>
        <taxon>Flavobacteriia</taxon>
        <taxon>Flavobacteriales</taxon>
        <taxon>Flavobacteriaceae</taxon>
        <taxon>Gelidibacter</taxon>
    </lineage>
</organism>
<dbReference type="RefSeq" id="WP_133757783.1">
    <property type="nucleotide sequence ID" value="NZ_SOBW01000008.1"/>
</dbReference>